<dbReference type="RefSeq" id="WP_190192580.1">
    <property type="nucleotide sequence ID" value="NZ_BMVU01000028.1"/>
</dbReference>
<evidence type="ECO:0000256" key="1">
    <source>
        <dbReference type="SAM" id="MobiDB-lite"/>
    </source>
</evidence>
<gene>
    <name evidence="3" type="ORF">GCM10010358_50290</name>
</gene>
<proteinExistence type="predicted"/>
<feature type="domain" description="T6SS Phospholipase effector Tle1-like catalytic" evidence="2">
    <location>
        <begin position="4"/>
        <end position="265"/>
    </location>
</feature>
<reference evidence="3" key="2">
    <citation type="submission" date="2020-09" db="EMBL/GenBank/DDBJ databases">
        <authorList>
            <person name="Sun Q."/>
            <person name="Ohkuma M."/>
        </authorList>
    </citation>
    <scope>NUCLEOTIDE SEQUENCE</scope>
    <source>
        <strain evidence="3">JCM 4790</strain>
    </source>
</reference>
<sequence length="531" mass="58251">MPQRLIVCCDGTWLGPDVASVSNVRRVYNALMPTDVNGVPQLSHYEPGAGTEGGVLRRLLGAGFAVGLSNDVLDAYQWLSAAYRPGDSVALFGFSRGAYTARSLAGLIAASGLIDIGAYDAPTAGRHLTRAHLHYRAGDSGRRWRKGLRFRFDPDDEAAFPVDFIGVWDTVGARGIPGNLAGIGLLTPARGLRFHDVRLNRHVKHARHALALDEPRRPFTATLWEPAEAHQDVEQRWFPGSHMDVGGGHRRAGLSDGALKWMVEEAEKTVGLRFSQYALSQIRPDPADVLHDDHRGVSGAVPFLAEPVLGTLEQVVWQSRPRAVPPVLPAGNSVQPLPPTQTLDPSVRERQQRQPITGGSYRPTRVLTPGDTATVEIHARDLWNDTGLHLEPGSYTFRAEGQWLAAWTWSDPGGVRGLRRFEPTALPRRIGDVIDQGVRVYRALTGQREATVVGASREVDLPWMYLVGYVANDAERVRGVPGGKGHERIPIGRGTTHEVKRPGYFYAYANDAWGFYGSHRGSVRLTVVRKS</sequence>
<dbReference type="SUPFAM" id="SSF53474">
    <property type="entry name" value="alpha/beta-Hydrolases"/>
    <property type="match status" value="1"/>
</dbReference>
<reference evidence="3" key="1">
    <citation type="journal article" date="2014" name="Int. J. Syst. Evol. Microbiol.">
        <title>Complete genome sequence of Corynebacterium casei LMG S-19264T (=DSM 44701T), isolated from a smear-ripened cheese.</title>
        <authorList>
            <consortium name="US DOE Joint Genome Institute (JGI-PGF)"/>
            <person name="Walter F."/>
            <person name="Albersmeier A."/>
            <person name="Kalinowski J."/>
            <person name="Ruckert C."/>
        </authorList>
    </citation>
    <scope>NUCLEOTIDE SEQUENCE</scope>
    <source>
        <strain evidence="3">JCM 4790</strain>
    </source>
</reference>
<dbReference type="Gene3D" id="3.40.50.1820">
    <property type="entry name" value="alpha/beta hydrolase"/>
    <property type="match status" value="1"/>
</dbReference>
<dbReference type="PANTHER" id="PTHR33840:SF1">
    <property type="entry name" value="TLE1 PHOSPHOLIPASE DOMAIN-CONTAINING PROTEIN"/>
    <property type="match status" value="1"/>
</dbReference>
<dbReference type="Gene3D" id="2.60.120.430">
    <property type="entry name" value="Galactose-binding lectin"/>
    <property type="match status" value="1"/>
</dbReference>
<dbReference type="InterPro" id="IPR029058">
    <property type="entry name" value="AB_hydrolase_fold"/>
</dbReference>
<accession>A0A918NRL9</accession>
<evidence type="ECO:0000313" key="4">
    <source>
        <dbReference type="Proteomes" id="UP000619244"/>
    </source>
</evidence>
<comment type="caution">
    <text evidence="3">The sequence shown here is derived from an EMBL/GenBank/DDBJ whole genome shotgun (WGS) entry which is preliminary data.</text>
</comment>
<dbReference type="Proteomes" id="UP000619244">
    <property type="component" value="Unassembled WGS sequence"/>
</dbReference>
<feature type="region of interest" description="Disordered" evidence="1">
    <location>
        <begin position="328"/>
        <end position="363"/>
    </location>
</feature>
<dbReference type="EMBL" id="BMVU01000028">
    <property type="protein sequence ID" value="GGX90270.1"/>
    <property type="molecule type" value="Genomic_DNA"/>
</dbReference>
<evidence type="ECO:0000313" key="3">
    <source>
        <dbReference type="EMBL" id="GGX90270.1"/>
    </source>
</evidence>
<name>A0A918NRL9_9ACTN</name>
<dbReference type="InterPro" id="IPR018712">
    <property type="entry name" value="Tle1-like_cat"/>
</dbReference>
<dbReference type="PANTHER" id="PTHR33840">
    <property type="match status" value="1"/>
</dbReference>
<evidence type="ECO:0000259" key="2">
    <source>
        <dbReference type="Pfam" id="PF09994"/>
    </source>
</evidence>
<feature type="compositionally biased region" description="Polar residues" evidence="1">
    <location>
        <begin position="332"/>
        <end position="344"/>
    </location>
</feature>
<dbReference type="Pfam" id="PF09994">
    <property type="entry name" value="T6SS_Tle1-like_cat"/>
    <property type="match status" value="1"/>
</dbReference>
<protein>
    <recommendedName>
        <fullName evidence="2">T6SS Phospholipase effector Tle1-like catalytic domain-containing protein</fullName>
    </recommendedName>
</protein>
<keyword evidence="4" id="KW-1185">Reference proteome</keyword>
<organism evidence="3 4">
    <name type="scientific">Streptomyces minutiscleroticus</name>
    <dbReference type="NCBI Taxonomy" id="68238"/>
    <lineage>
        <taxon>Bacteria</taxon>
        <taxon>Bacillati</taxon>
        <taxon>Actinomycetota</taxon>
        <taxon>Actinomycetes</taxon>
        <taxon>Kitasatosporales</taxon>
        <taxon>Streptomycetaceae</taxon>
        <taxon>Streptomyces</taxon>
    </lineage>
</organism>
<dbReference type="AlphaFoldDB" id="A0A918NRL9"/>